<dbReference type="InterPro" id="IPR056884">
    <property type="entry name" value="NPHP3-like_N"/>
</dbReference>
<name>A0A5N6ZH29_9EURO</name>
<dbReference type="PROSITE" id="PS50088">
    <property type="entry name" value="ANK_REPEAT"/>
    <property type="match status" value="12"/>
</dbReference>
<reference evidence="9" key="1">
    <citation type="submission" date="2019-04" db="EMBL/GenBank/DDBJ databases">
        <title>Friends and foes A comparative genomics studyof 23 Aspergillus species from section Flavi.</title>
        <authorList>
            <consortium name="DOE Joint Genome Institute"/>
            <person name="Kjaerbolling I."/>
            <person name="Vesth T."/>
            <person name="Frisvad J.C."/>
            <person name="Nybo J.L."/>
            <person name="Theobald S."/>
            <person name="Kildgaard S."/>
            <person name="Isbrandt T."/>
            <person name="Kuo A."/>
            <person name="Sato A."/>
            <person name="Lyhne E.K."/>
            <person name="Kogle M.E."/>
            <person name="Wiebenga A."/>
            <person name="Kun R.S."/>
            <person name="Lubbers R.J."/>
            <person name="Makela M.R."/>
            <person name="Barry K."/>
            <person name="Chovatia M."/>
            <person name="Clum A."/>
            <person name="Daum C."/>
            <person name="Haridas S."/>
            <person name="He G."/>
            <person name="LaButti K."/>
            <person name="Lipzen A."/>
            <person name="Mondo S."/>
            <person name="Riley R."/>
            <person name="Salamov A."/>
            <person name="Simmons B.A."/>
            <person name="Magnuson J.K."/>
            <person name="Henrissat B."/>
            <person name="Mortensen U.H."/>
            <person name="Larsen T.O."/>
            <person name="Devries R.P."/>
            <person name="Grigoriev I.V."/>
            <person name="Machida M."/>
            <person name="Baker S.E."/>
            <person name="Andersen M.R."/>
        </authorList>
    </citation>
    <scope>NUCLEOTIDE SEQUENCE [LARGE SCALE GENOMIC DNA]</scope>
    <source>
        <strain evidence="9">CBS 553.77</strain>
    </source>
</reference>
<evidence type="ECO:0000259" key="7">
    <source>
        <dbReference type="Pfam" id="PF24883"/>
    </source>
</evidence>
<feature type="domain" description="DUF676" evidence="6">
    <location>
        <begin position="105"/>
        <end position="196"/>
    </location>
</feature>
<feature type="repeat" description="ANK" evidence="4">
    <location>
        <begin position="953"/>
        <end position="982"/>
    </location>
</feature>
<feature type="repeat" description="ANK" evidence="4">
    <location>
        <begin position="1238"/>
        <end position="1270"/>
    </location>
</feature>
<dbReference type="Pfam" id="PF12796">
    <property type="entry name" value="Ank_2"/>
    <property type="match status" value="6"/>
</dbReference>
<dbReference type="SUPFAM" id="SSF48403">
    <property type="entry name" value="Ankyrin repeat"/>
    <property type="match status" value="3"/>
</dbReference>
<gene>
    <name evidence="8" type="ORF">BDV28DRAFT_146094</name>
</gene>
<feature type="repeat" description="ANK" evidence="4">
    <location>
        <begin position="1017"/>
        <end position="1049"/>
    </location>
</feature>
<dbReference type="InterPro" id="IPR036770">
    <property type="entry name" value="Ankyrin_rpt-contain_sf"/>
</dbReference>
<dbReference type="EMBL" id="ML739052">
    <property type="protein sequence ID" value="KAE8355420.1"/>
    <property type="molecule type" value="Genomic_DNA"/>
</dbReference>
<dbReference type="InterPro" id="IPR002110">
    <property type="entry name" value="Ankyrin_rpt"/>
</dbReference>
<organism evidence="8 9">
    <name type="scientific">Aspergillus coremiiformis</name>
    <dbReference type="NCBI Taxonomy" id="138285"/>
    <lineage>
        <taxon>Eukaryota</taxon>
        <taxon>Fungi</taxon>
        <taxon>Dikarya</taxon>
        <taxon>Ascomycota</taxon>
        <taxon>Pezizomycotina</taxon>
        <taxon>Eurotiomycetes</taxon>
        <taxon>Eurotiomycetidae</taxon>
        <taxon>Eurotiales</taxon>
        <taxon>Aspergillaceae</taxon>
        <taxon>Aspergillus</taxon>
        <taxon>Aspergillus subgen. Circumdati</taxon>
    </lineage>
</organism>
<dbReference type="Pfam" id="PF00023">
    <property type="entry name" value="Ank"/>
    <property type="match status" value="1"/>
</dbReference>
<feature type="repeat" description="ANK" evidence="4">
    <location>
        <begin position="983"/>
        <end position="1015"/>
    </location>
</feature>
<keyword evidence="3 4" id="KW-0040">ANK repeat</keyword>
<evidence type="ECO:0000256" key="1">
    <source>
        <dbReference type="ARBA" id="ARBA00007920"/>
    </source>
</evidence>
<dbReference type="PRINTS" id="PR01415">
    <property type="entry name" value="ANKYRIN"/>
</dbReference>
<dbReference type="SMART" id="SM00248">
    <property type="entry name" value="ANK"/>
    <property type="match status" value="20"/>
</dbReference>
<feature type="repeat" description="ANK" evidence="4">
    <location>
        <begin position="922"/>
        <end position="949"/>
    </location>
</feature>
<feature type="repeat" description="ANK" evidence="4">
    <location>
        <begin position="1339"/>
        <end position="1366"/>
    </location>
</feature>
<dbReference type="PANTHER" id="PTHR24198:SF165">
    <property type="entry name" value="ANKYRIN REPEAT-CONTAINING PROTEIN-RELATED"/>
    <property type="match status" value="1"/>
</dbReference>
<evidence type="ECO:0000256" key="4">
    <source>
        <dbReference type="PROSITE-ProRule" id="PRU00023"/>
    </source>
</evidence>
<sequence>MATGEPTSQGAAPQSKKHSKSSKQSIQQGLNPLYTPDDFNTNKRSVDVIAVPGLGSDMTFTWVSNNVHWLRDRSMLPDAIPTARISVFGYRSQWYGQDAVEIGLSTISRDLLHMIKTDRWESKTKRPIIFIGHSLGGLVVSKAITLAKRENDSFKGIIECITSCVFLGTPFRGSGSQRVARIIATAGNIMGKAKVNELIKMLEPDSGELLELTDEFLGDIRKMEIDIVCYYELETTHGMMVADKKSATFDGHPRFSWDRAHSQMNKFNGPKDTHYRQVSGTLQRFANKAGTKIKARQDAVIRMIDDTVVEKVLDALDVHNPKMDLQRIRKQIGLKKGMASSWIRESPQYESWKRADSSCNFWVWGSAGEGNTVAAIAIVEDLSKLPSESAVRGHFFCNRWNRDRSNLLSMVKSLAWQLLRTHKHLVRYFSAEDNKSKSGKEEMEYEFDSLPKLWKCFQAALSDASVGTAFWVINGFDQIDSKLRKELLRRITSFQPGTSDYDNSSNGPFVKWLFVSSYRDDIQDFLKEATVLSLEDASQSSKQDDDLRAYVNMKINQLARVKGYSRSLKYFIKSYVSRQAQGGSNYDWVNLVCQELECEELSPLALGSRLQQLPTGIFQLYSQAVCRILKASELEIEISKEILRCLILTRYPPTLEELAIIADLPAEVKQSYKELKRHVSRCGALVTIFKHGQQTKVQLSHFSVRKFLTSNDNCWLSVAAESIQHGVIALRCFDYVLSVYKDTEPWQGRIGQDDPNNSDEQESEDDEAYRERQPDKENQKADVRSVLKYPITEWIEHAVEATVDIMENFDMADVFWAPRSMERASWCKAYAQYNPLNNEESWLDDPFTAMHVAAYFGFMPLADMLFSMQRKEEIWSIDSHGLQPLYWACRRGHLDMVRKLCEADQTGLCINFQYAKGHPIVLHAAVESGKPEIVAYLLNHGAQVNRRNKKIGSALYLASQNGEIDIAKQLLNKQADPNLRGGYYATALTAAVASENLELVELLVQNGSELNPCEEHAGGNPLGYACLWGEYDIVEYLLANGCDCTKTDADGDLPIEVAAREGFVNIVKLLLQYDKSPGARAKALRAAAENGKSDTVNYLVEEFPNLPRRGAFYSAASNGQTGILKMLGTNGIKPKTLEDALYVAVDYQHKDTVQALLEMDIDANAEGEEYGNALQASAYDGTTDIMNLLLGRDADPNRVHLESAYGTALQAACYQGTVENVQILIDRGADVNPIVSGKYGTPLQAACAQGYIEIVQLLLEHGADPKIQGGQYGYAIIAASEGCDDDGLLQLLISNGADVNVRSQDQDTPLTNAAGRLLPKSCLEILIHHGAEIDAKDGDNDTALTNAAGAGNERSVRYLLEQGSNVQHIGLWGGALYRATEIQAIACVKTLLEFRVDVNQRGGDLDTPLQMAAHHGDLELVKLFCYCGADIRAVGGKYHTALQAAVVANSIEIVQWLLDNGADATENGGKYGSVLHAAIYSHDPIPLIDLLLQHDADINAMDARGTPLGLAAAISNVSVLTHLLENGARHDIASGKYGTPLQVACFMVDDLMIDQLIDRGADPFLPGGYYGNAFIAAAANGMVEYLQRWLPAVPADLMVMDALHYAIHFREEAVVRILLPQGADILGRNTIYATAMRALQAGITDTERKQQEGDLDFWYHENTGDMSEDIGDGSEDDESNAEERTAEAAIKVMLQELLAKRQVDQSGYDTEVEGW</sequence>
<feature type="repeat" description="ANK" evidence="4">
    <location>
        <begin position="1050"/>
        <end position="1082"/>
    </location>
</feature>
<evidence type="ECO:0000256" key="3">
    <source>
        <dbReference type="ARBA" id="ARBA00023043"/>
    </source>
</evidence>
<dbReference type="InterPro" id="IPR007751">
    <property type="entry name" value="DUF676_lipase-like"/>
</dbReference>
<dbReference type="Pfam" id="PF05057">
    <property type="entry name" value="DUF676"/>
    <property type="match status" value="1"/>
</dbReference>
<feature type="compositionally biased region" description="Acidic residues" evidence="5">
    <location>
        <begin position="756"/>
        <end position="768"/>
    </location>
</feature>
<dbReference type="Gene3D" id="1.25.40.20">
    <property type="entry name" value="Ankyrin repeat-containing domain"/>
    <property type="match status" value="3"/>
</dbReference>
<evidence type="ECO:0000256" key="5">
    <source>
        <dbReference type="SAM" id="MobiDB-lite"/>
    </source>
</evidence>
<dbReference type="PANTHER" id="PTHR24198">
    <property type="entry name" value="ANKYRIN REPEAT AND PROTEIN KINASE DOMAIN-CONTAINING PROTEIN"/>
    <property type="match status" value="1"/>
</dbReference>
<dbReference type="PROSITE" id="PS50297">
    <property type="entry name" value="ANK_REP_REGION"/>
    <property type="match status" value="6"/>
</dbReference>
<accession>A0A5N6ZH29</accession>
<feature type="repeat" description="ANK" evidence="4">
    <location>
        <begin position="1204"/>
        <end position="1232"/>
    </location>
</feature>
<evidence type="ECO:0000256" key="2">
    <source>
        <dbReference type="ARBA" id="ARBA00022737"/>
    </source>
</evidence>
<feature type="region of interest" description="Disordered" evidence="5">
    <location>
        <begin position="747"/>
        <end position="781"/>
    </location>
</feature>
<protein>
    <submittedName>
        <fullName evidence="8">Ankyrin repeat-containing domain protein</fullName>
    </submittedName>
</protein>
<dbReference type="SUPFAM" id="SSF53474">
    <property type="entry name" value="alpha/beta-Hydrolases"/>
    <property type="match status" value="1"/>
</dbReference>
<feature type="repeat" description="ANK" evidence="4">
    <location>
        <begin position="1437"/>
        <end position="1469"/>
    </location>
</feature>
<dbReference type="Pfam" id="PF24883">
    <property type="entry name" value="NPHP3_N"/>
    <property type="match status" value="1"/>
</dbReference>
<keyword evidence="2" id="KW-0677">Repeat</keyword>
<keyword evidence="9" id="KW-1185">Reference proteome</keyword>
<feature type="domain" description="Nephrocystin 3-like N-terminal" evidence="7">
    <location>
        <begin position="341"/>
        <end position="494"/>
    </location>
</feature>
<proteinExistence type="inferred from homology"/>
<feature type="repeat" description="ANK" evidence="4">
    <location>
        <begin position="1470"/>
        <end position="1503"/>
    </location>
</feature>
<dbReference type="Proteomes" id="UP000327118">
    <property type="component" value="Unassembled WGS sequence"/>
</dbReference>
<dbReference type="Gene3D" id="3.40.50.1820">
    <property type="entry name" value="alpha/beta hydrolase"/>
    <property type="match status" value="1"/>
</dbReference>
<feature type="compositionally biased region" description="Acidic residues" evidence="5">
    <location>
        <begin position="1666"/>
        <end position="1680"/>
    </location>
</feature>
<feature type="region of interest" description="Disordered" evidence="5">
    <location>
        <begin position="1666"/>
        <end position="1686"/>
    </location>
</feature>
<feature type="region of interest" description="Disordered" evidence="5">
    <location>
        <begin position="1"/>
        <end position="38"/>
    </location>
</feature>
<dbReference type="InterPro" id="IPR029058">
    <property type="entry name" value="AB_hydrolase_fold"/>
</dbReference>
<feature type="repeat" description="ANK" evidence="4">
    <location>
        <begin position="1602"/>
        <end position="1630"/>
    </location>
</feature>
<evidence type="ECO:0000259" key="6">
    <source>
        <dbReference type="Pfam" id="PF05057"/>
    </source>
</evidence>
<comment type="similarity">
    <text evidence="1">Belongs to the putative lipase ROG1 family.</text>
</comment>
<feature type="compositionally biased region" description="Polar residues" evidence="5">
    <location>
        <begin position="1"/>
        <end position="12"/>
    </location>
</feature>
<dbReference type="OrthoDB" id="4772757at2759"/>
<feature type="compositionally biased region" description="Basic and acidic residues" evidence="5">
    <location>
        <begin position="769"/>
        <end position="781"/>
    </location>
</feature>
<evidence type="ECO:0000313" key="8">
    <source>
        <dbReference type="EMBL" id="KAE8355420.1"/>
    </source>
</evidence>
<evidence type="ECO:0000313" key="9">
    <source>
        <dbReference type="Proteomes" id="UP000327118"/>
    </source>
</evidence>
<feature type="repeat" description="ANK" evidence="4">
    <location>
        <begin position="1404"/>
        <end position="1436"/>
    </location>
</feature>